<comment type="caution">
    <text evidence="3">The sequence shown here is derived from an EMBL/GenBank/DDBJ whole genome shotgun (WGS) entry which is preliminary data.</text>
</comment>
<dbReference type="Gene3D" id="3.30.70.930">
    <property type="match status" value="1"/>
</dbReference>
<evidence type="ECO:0000256" key="1">
    <source>
        <dbReference type="SAM" id="MobiDB-lite"/>
    </source>
</evidence>
<dbReference type="InterPro" id="IPR029756">
    <property type="entry name" value="MTH1187/YkoF-like"/>
</dbReference>
<dbReference type="Proteomes" id="UP000306985">
    <property type="component" value="Unassembled WGS sequence"/>
</dbReference>
<evidence type="ECO:0000313" key="3">
    <source>
        <dbReference type="EMBL" id="TKV58854.1"/>
    </source>
</evidence>
<gene>
    <name evidence="3" type="ORF">FDO65_15250</name>
</gene>
<evidence type="ECO:0000259" key="2">
    <source>
        <dbReference type="Pfam" id="PF01910"/>
    </source>
</evidence>
<dbReference type="OrthoDB" id="5190319at2"/>
<organism evidence="3 4">
    <name type="scientific">Nakamurella flava</name>
    <dbReference type="NCBI Taxonomy" id="2576308"/>
    <lineage>
        <taxon>Bacteria</taxon>
        <taxon>Bacillati</taxon>
        <taxon>Actinomycetota</taxon>
        <taxon>Actinomycetes</taxon>
        <taxon>Nakamurellales</taxon>
        <taxon>Nakamurellaceae</taxon>
        <taxon>Nakamurella</taxon>
    </lineage>
</organism>
<dbReference type="EMBL" id="SZZH01000003">
    <property type="protein sequence ID" value="TKV58854.1"/>
    <property type="molecule type" value="Genomic_DNA"/>
</dbReference>
<name>A0A4U6QF25_9ACTN</name>
<evidence type="ECO:0000313" key="4">
    <source>
        <dbReference type="Proteomes" id="UP000306985"/>
    </source>
</evidence>
<dbReference type="AlphaFoldDB" id="A0A4U6QF25"/>
<dbReference type="SUPFAM" id="SSF89957">
    <property type="entry name" value="MTH1187/YkoF-like"/>
    <property type="match status" value="1"/>
</dbReference>
<dbReference type="RefSeq" id="WP_137450514.1">
    <property type="nucleotide sequence ID" value="NZ_SZZH01000003.1"/>
</dbReference>
<reference evidence="3 4" key="1">
    <citation type="submission" date="2019-05" db="EMBL/GenBank/DDBJ databases">
        <title>Nakamurella sp. N5BH11, whole genome shotgun sequence.</title>
        <authorList>
            <person name="Tuo L."/>
        </authorList>
    </citation>
    <scope>NUCLEOTIDE SEQUENCE [LARGE SCALE GENOMIC DNA]</scope>
    <source>
        <strain evidence="3 4">N5BH11</strain>
    </source>
</reference>
<dbReference type="Pfam" id="PF01910">
    <property type="entry name" value="Thiamine_BP"/>
    <property type="match status" value="1"/>
</dbReference>
<proteinExistence type="predicted"/>
<sequence>MRVVAEFTSEPFQGEGQPPPHAQAAWEVVDASGLHGDFGPFGTEVDGDLEVVADTLRDVIAAALRSGASRITLQVRPDGP</sequence>
<keyword evidence="4" id="KW-1185">Reference proteome</keyword>
<accession>A0A4U6QF25</accession>
<protein>
    <recommendedName>
        <fullName evidence="2">Thiamine-binding protein domain-containing protein</fullName>
    </recommendedName>
</protein>
<feature type="region of interest" description="Disordered" evidence="1">
    <location>
        <begin position="1"/>
        <end position="21"/>
    </location>
</feature>
<dbReference type="InterPro" id="IPR002767">
    <property type="entry name" value="Thiamine_BP"/>
</dbReference>
<feature type="domain" description="Thiamine-binding protein" evidence="2">
    <location>
        <begin position="15"/>
        <end position="76"/>
    </location>
</feature>